<evidence type="ECO:0008006" key="9">
    <source>
        <dbReference type="Google" id="ProtNLM"/>
    </source>
</evidence>
<keyword evidence="2" id="KW-1003">Cell membrane</keyword>
<dbReference type="EMBL" id="JZDQ02000018">
    <property type="protein sequence ID" value="OIJ26153.1"/>
    <property type="molecule type" value="Genomic_DNA"/>
</dbReference>
<dbReference type="OrthoDB" id="3287459at2"/>
<dbReference type="PANTHER" id="PTHR23513">
    <property type="entry name" value="INTEGRAL MEMBRANE EFFLUX PROTEIN-RELATED"/>
    <property type="match status" value="1"/>
</dbReference>
<dbReference type="GO" id="GO:0005886">
    <property type="term" value="C:plasma membrane"/>
    <property type="evidence" value="ECO:0007669"/>
    <property type="project" value="UniProtKB-SubCell"/>
</dbReference>
<evidence type="ECO:0000256" key="1">
    <source>
        <dbReference type="ARBA" id="ARBA00004651"/>
    </source>
</evidence>
<reference evidence="7" key="1">
    <citation type="submission" date="2016-10" db="EMBL/GenBank/DDBJ databases">
        <title>Draft Genome Sequence of Nocardioides luteus Strain BAFB, an Alkane-Degrading Bacterium Isolated from JP-7 Polluted Soil.</title>
        <authorList>
            <person name="Brown L."/>
            <person name="Ruiz O.N."/>
            <person name="Gunasekera T."/>
        </authorList>
    </citation>
    <scope>NUCLEOTIDE SEQUENCE [LARGE SCALE GENOMIC DNA]</scope>
    <source>
        <strain evidence="7">BAFB</strain>
    </source>
</reference>
<sequence length="403" mass="41943">MTSTSAPPAPTTFGQLFSIPEFRVLFANRCLVMISVASSSLALGTIMFESTGSALLSALSMFGGPLVALVVSQLFLGLSDTLRPRTGLMLQMAAPLVANALQALPGVPWQARFALLAIPYAVNAMLSGTQWVVLRDIMSGSSYALGRSTLNLAVGGMQVVGYGLGGVALLWLSPQTLFIVAAVVNLLSLITVRFGIKDRPAPGRTSEGLVARTRRVNRLLLGSRVTRPLYLAGWVPNGLIVGCEALFVPYGHGSLAGYLFAAGAAGMMLGDLGAGRFLTVPQRDRLIGPLRYLLAVPFLLFWFSPPAAVAVAAVFIASVGYAASLPLQERLITHTTDDIQGQALGLQSQGMMIGQALGAGVGGAIASSLAPGHTMGVLATASLLVTLALTPGLRRSAPRHPVP</sequence>
<evidence type="ECO:0000256" key="3">
    <source>
        <dbReference type="ARBA" id="ARBA00022692"/>
    </source>
</evidence>
<protein>
    <recommendedName>
        <fullName evidence="9">MFS transporter</fullName>
    </recommendedName>
</protein>
<accession>A0A1J4N6M3</accession>
<dbReference type="STRING" id="1844.UG56_014125"/>
<gene>
    <name evidence="7" type="ORF">UG56_014125</name>
</gene>
<dbReference type="Proteomes" id="UP000033772">
    <property type="component" value="Unassembled WGS sequence"/>
</dbReference>
<feature type="transmembrane region" description="Helical" evidence="6">
    <location>
        <begin position="290"/>
        <end position="323"/>
    </location>
</feature>
<feature type="transmembrane region" description="Helical" evidence="6">
    <location>
        <begin position="54"/>
        <end position="76"/>
    </location>
</feature>
<evidence type="ECO:0000256" key="4">
    <source>
        <dbReference type="ARBA" id="ARBA00022989"/>
    </source>
</evidence>
<evidence type="ECO:0000256" key="6">
    <source>
        <dbReference type="SAM" id="Phobius"/>
    </source>
</evidence>
<dbReference type="InterPro" id="IPR036259">
    <property type="entry name" value="MFS_trans_sf"/>
</dbReference>
<organism evidence="7 8">
    <name type="scientific">Nocardioides luteus</name>
    <dbReference type="NCBI Taxonomy" id="1844"/>
    <lineage>
        <taxon>Bacteria</taxon>
        <taxon>Bacillati</taxon>
        <taxon>Actinomycetota</taxon>
        <taxon>Actinomycetes</taxon>
        <taxon>Propionibacteriales</taxon>
        <taxon>Nocardioidaceae</taxon>
        <taxon>Nocardioides</taxon>
    </lineage>
</organism>
<evidence type="ECO:0000256" key="5">
    <source>
        <dbReference type="ARBA" id="ARBA00023136"/>
    </source>
</evidence>
<evidence type="ECO:0000313" key="8">
    <source>
        <dbReference type="Proteomes" id="UP000033772"/>
    </source>
</evidence>
<name>A0A1J4N6M3_9ACTN</name>
<keyword evidence="3 6" id="KW-0812">Transmembrane</keyword>
<comment type="caution">
    <text evidence="7">The sequence shown here is derived from an EMBL/GenBank/DDBJ whole genome shotgun (WGS) entry which is preliminary data.</text>
</comment>
<keyword evidence="8" id="KW-1185">Reference proteome</keyword>
<feature type="transmembrane region" description="Helical" evidence="6">
    <location>
        <begin position="256"/>
        <end position="278"/>
    </location>
</feature>
<dbReference type="SUPFAM" id="SSF103473">
    <property type="entry name" value="MFS general substrate transporter"/>
    <property type="match status" value="1"/>
</dbReference>
<feature type="transmembrane region" description="Helical" evidence="6">
    <location>
        <begin position="113"/>
        <end position="134"/>
    </location>
</feature>
<dbReference type="Gene3D" id="1.20.1250.20">
    <property type="entry name" value="MFS general substrate transporter like domains"/>
    <property type="match status" value="1"/>
</dbReference>
<keyword evidence="5 6" id="KW-0472">Membrane</keyword>
<feature type="transmembrane region" description="Helical" evidence="6">
    <location>
        <begin position="150"/>
        <end position="171"/>
    </location>
</feature>
<dbReference type="RefSeq" id="WP_045550842.1">
    <property type="nucleotide sequence ID" value="NZ_JZDQ02000018.1"/>
</dbReference>
<feature type="transmembrane region" description="Helical" evidence="6">
    <location>
        <begin position="177"/>
        <end position="196"/>
    </location>
</feature>
<dbReference type="AlphaFoldDB" id="A0A1J4N6M3"/>
<feature type="transmembrane region" description="Helical" evidence="6">
    <location>
        <begin position="229"/>
        <end position="250"/>
    </location>
</feature>
<feature type="transmembrane region" description="Helical" evidence="6">
    <location>
        <begin position="375"/>
        <end position="393"/>
    </location>
</feature>
<dbReference type="PANTHER" id="PTHR23513:SF11">
    <property type="entry name" value="STAPHYLOFERRIN A TRANSPORTER"/>
    <property type="match status" value="1"/>
</dbReference>
<evidence type="ECO:0000313" key="7">
    <source>
        <dbReference type="EMBL" id="OIJ26153.1"/>
    </source>
</evidence>
<comment type="subcellular location">
    <subcellularLocation>
        <location evidence="1">Cell membrane</location>
        <topology evidence="1">Multi-pass membrane protein</topology>
    </subcellularLocation>
</comment>
<feature type="transmembrane region" description="Helical" evidence="6">
    <location>
        <begin position="30"/>
        <end position="48"/>
    </location>
</feature>
<evidence type="ECO:0000256" key="2">
    <source>
        <dbReference type="ARBA" id="ARBA00022475"/>
    </source>
</evidence>
<proteinExistence type="predicted"/>
<keyword evidence="4 6" id="KW-1133">Transmembrane helix</keyword>